<evidence type="ECO:0000256" key="2">
    <source>
        <dbReference type="ARBA" id="ARBA00022737"/>
    </source>
</evidence>
<dbReference type="FunFam" id="1.25.40.10:FF:001807">
    <property type="entry name" value="Pentatricopeptide repeat-containing protein"/>
    <property type="match status" value="1"/>
</dbReference>
<evidence type="ECO:0000259" key="4">
    <source>
        <dbReference type="Pfam" id="PF14432"/>
    </source>
</evidence>
<protein>
    <recommendedName>
        <fullName evidence="4">DYW domain-containing protein</fullName>
    </recommendedName>
</protein>
<sequence>MIRWRTASPPYPVIRRFLCTFRCISTFSLPIQETPQTHLFQCNTRIQELGRLGLVEEARRVFNEMIQRDVVSWNSMIHGYSQNGRVDEARLLFDSFVGKNIRTWTILLTGYAKEGRIEEARVVFESMPERNVVSWNAMISGYVQNGDLKNARKLFDEMPEKNVASWNSVVTGYCHCYRMSEARELFDQMPERNSVSWMVMISGYVHISDYWEAWEVFVKMCRTVVRPDQSIFVVVLSAITGLDDLELIGSLRPIAIKTGYEGDVVVGSAILNAYTRNGSLDLAMHFFETMPERNEYSWTTMIAAFAQCGRLDDAIQLYERVPEQTVASKTAMMTAYAQVGRIQKARLIFDEILNPNVVAWNAIIAGYTQNGMLKEAKDLFQKMPVKNSASWAAMIAGFVQNEQSREALELLIELHRSGSVPSDSSFTSALSACANIGDVEIGKVIHSLAIKTGCQFNSYVMNGLISMYAKCGNVEDGSHVFRTIRVKDTVSWNSLISGLSENYMLDDARVIFEKMPKRDVVSWTAIISAYVQAGHGEVALDLFLDMLARGIKPNQLTVTSLLSACGNLGAIKLGEQFHALIFKLGFDTFLFVGNSLITMYFKCGYEDGFCVFEEMPEHDLITWNAVLVGCAQNGLGKEAIKIFEQMEVEGILPDQMSFLGVLCACSHAGLVDEGWTHFNSMTQKYGIMPLVYHYTCMVDLLGRAGYLSEAEALIENMPVKPDSVIWEALLGACRIHRNVELGQRVAERLFQMTKPKSATYVLLSNLYASQGMWDKVAEIRKLMKDLGLTKEPGISWIQVKNKLHCFVTGDRTHDQIEEIYSALKEYYGCFRETGYMPDTNFVLHDVEEEQKQTELLYHSEKLAVVFGILSTPNGSPIQIIKNLRICGDCHTFMKFMSKVTLRKIIIRDGNRFHHFHDGSCSCGDYW</sequence>
<organism evidence="5 6">
    <name type="scientific">Vitis rotundifolia</name>
    <name type="common">Muscadine grape</name>
    <dbReference type="NCBI Taxonomy" id="103349"/>
    <lineage>
        <taxon>Eukaryota</taxon>
        <taxon>Viridiplantae</taxon>
        <taxon>Streptophyta</taxon>
        <taxon>Embryophyta</taxon>
        <taxon>Tracheophyta</taxon>
        <taxon>Spermatophyta</taxon>
        <taxon>Magnoliopsida</taxon>
        <taxon>eudicotyledons</taxon>
        <taxon>Gunneridae</taxon>
        <taxon>Pentapetalae</taxon>
        <taxon>rosids</taxon>
        <taxon>Vitales</taxon>
        <taxon>Vitaceae</taxon>
        <taxon>Viteae</taxon>
        <taxon>Vitis</taxon>
    </lineage>
</organism>
<dbReference type="FunFam" id="1.25.40.10:FF:002595">
    <property type="entry name" value="Pentatricopeptide repeat-containing protein"/>
    <property type="match status" value="1"/>
</dbReference>
<dbReference type="Pfam" id="PF13041">
    <property type="entry name" value="PPR_2"/>
    <property type="match status" value="4"/>
</dbReference>
<dbReference type="SUPFAM" id="SSF48452">
    <property type="entry name" value="TPR-like"/>
    <property type="match status" value="2"/>
</dbReference>
<dbReference type="InterPro" id="IPR032867">
    <property type="entry name" value="DYW_dom"/>
</dbReference>
<evidence type="ECO:0000313" key="6">
    <source>
        <dbReference type="Proteomes" id="UP001168098"/>
    </source>
</evidence>
<dbReference type="PANTHER" id="PTHR47926">
    <property type="entry name" value="PENTATRICOPEPTIDE REPEAT-CONTAINING PROTEIN"/>
    <property type="match status" value="1"/>
</dbReference>
<evidence type="ECO:0000256" key="1">
    <source>
        <dbReference type="ARBA" id="ARBA00006643"/>
    </source>
</evidence>
<dbReference type="PROSITE" id="PS51375">
    <property type="entry name" value="PPR"/>
    <property type="match status" value="8"/>
</dbReference>
<dbReference type="InterPro" id="IPR046848">
    <property type="entry name" value="E_motif"/>
</dbReference>
<dbReference type="FunFam" id="1.25.40.10:FF:000348">
    <property type="entry name" value="Pentatricopeptide repeat-containing protein chloroplastic"/>
    <property type="match status" value="1"/>
</dbReference>
<dbReference type="GO" id="GO:0003723">
    <property type="term" value="F:RNA binding"/>
    <property type="evidence" value="ECO:0007669"/>
    <property type="project" value="InterPro"/>
</dbReference>
<dbReference type="Pfam" id="PF14432">
    <property type="entry name" value="DYW_deaminase"/>
    <property type="match status" value="1"/>
</dbReference>
<evidence type="ECO:0000313" key="5">
    <source>
        <dbReference type="EMBL" id="KAJ9684778.1"/>
    </source>
</evidence>
<dbReference type="NCBIfam" id="TIGR00756">
    <property type="entry name" value="PPR"/>
    <property type="match status" value="11"/>
</dbReference>
<proteinExistence type="inferred from homology"/>
<dbReference type="PANTHER" id="PTHR47926:SF533">
    <property type="entry name" value="DYW DOMAIN-CONTAINING PROTEIN"/>
    <property type="match status" value="1"/>
</dbReference>
<feature type="repeat" description="PPR" evidence="3">
    <location>
        <begin position="356"/>
        <end position="390"/>
    </location>
</feature>
<dbReference type="GO" id="GO:0009451">
    <property type="term" value="P:RNA modification"/>
    <property type="evidence" value="ECO:0007669"/>
    <property type="project" value="InterPro"/>
</dbReference>
<dbReference type="InterPro" id="IPR046960">
    <property type="entry name" value="PPR_At4g14850-like_plant"/>
</dbReference>
<dbReference type="Pfam" id="PF01535">
    <property type="entry name" value="PPR"/>
    <property type="match status" value="10"/>
</dbReference>
<feature type="repeat" description="PPR" evidence="3">
    <location>
        <begin position="519"/>
        <end position="553"/>
    </location>
</feature>
<feature type="domain" description="DYW" evidence="4">
    <location>
        <begin position="834"/>
        <end position="926"/>
    </location>
</feature>
<evidence type="ECO:0000256" key="3">
    <source>
        <dbReference type="PROSITE-ProRule" id="PRU00708"/>
    </source>
</evidence>
<dbReference type="InterPro" id="IPR002885">
    <property type="entry name" value="PPR_rpt"/>
</dbReference>
<dbReference type="Proteomes" id="UP001168098">
    <property type="component" value="Unassembled WGS sequence"/>
</dbReference>
<reference evidence="5 6" key="1">
    <citation type="journal article" date="2023" name="BMC Biotechnol.">
        <title>Vitis rotundifolia cv Carlos genome sequencing.</title>
        <authorList>
            <person name="Huff M."/>
            <person name="Hulse-Kemp A."/>
            <person name="Scheffler B."/>
            <person name="Youngblood R."/>
            <person name="Simpson S."/>
            <person name="Babiker E."/>
            <person name="Staton M."/>
        </authorList>
    </citation>
    <scope>NUCLEOTIDE SEQUENCE [LARGE SCALE GENOMIC DNA]</scope>
    <source>
        <tissue evidence="5">Leaf</tissue>
    </source>
</reference>
<dbReference type="Pfam" id="PF20431">
    <property type="entry name" value="E_motif"/>
    <property type="match status" value="1"/>
</dbReference>
<dbReference type="AlphaFoldDB" id="A0AA38ZA30"/>
<dbReference type="FunFam" id="1.25.40.10:FF:002130">
    <property type="entry name" value="Pentatricopeptide repeat-containing protein mitochondrial"/>
    <property type="match status" value="1"/>
</dbReference>
<comment type="caution">
    <text evidence="5">The sequence shown here is derived from an EMBL/GenBank/DDBJ whole genome shotgun (WGS) entry which is preliminary data.</text>
</comment>
<dbReference type="EMBL" id="JARBHA010000013">
    <property type="protein sequence ID" value="KAJ9684778.1"/>
    <property type="molecule type" value="Genomic_DNA"/>
</dbReference>
<feature type="repeat" description="PPR" evidence="3">
    <location>
        <begin position="69"/>
        <end position="103"/>
    </location>
</feature>
<feature type="repeat" description="PPR" evidence="3">
    <location>
        <begin position="193"/>
        <end position="227"/>
    </location>
</feature>
<name>A0AA38ZA30_VITRO</name>
<keyword evidence="2" id="KW-0677">Repeat</keyword>
<feature type="repeat" description="PPR" evidence="3">
    <location>
        <begin position="619"/>
        <end position="653"/>
    </location>
</feature>
<dbReference type="InterPro" id="IPR011990">
    <property type="entry name" value="TPR-like_helical_dom_sf"/>
</dbReference>
<feature type="repeat" description="PPR" evidence="3">
    <location>
        <begin position="294"/>
        <end position="328"/>
    </location>
</feature>
<dbReference type="GO" id="GO:0008270">
    <property type="term" value="F:zinc ion binding"/>
    <property type="evidence" value="ECO:0007669"/>
    <property type="project" value="InterPro"/>
</dbReference>
<gene>
    <name evidence="5" type="ORF">PVL29_016986</name>
</gene>
<keyword evidence="6" id="KW-1185">Reference proteome</keyword>
<feature type="repeat" description="PPR" evidence="3">
    <location>
        <begin position="131"/>
        <end position="165"/>
    </location>
</feature>
<comment type="similarity">
    <text evidence="1">Belongs to the PPR family. PCMP-H subfamily.</text>
</comment>
<dbReference type="FunFam" id="1.25.40.10:FF:000090">
    <property type="entry name" value="Pentatricopeptide repeat-containing protein, chloroplastic"/>
    <property type="match status" value="1"/>
</dbReference>
<accession>A0AA38ZA30</accession>
<dbReference type="Gene3D" id="1.25.40.10">
    <property type="entry name" value="Tetratricopeptide repeat domain"/>
    <property type="match status" value="7"/>
</dbReference>
<feature type="repeat" description="PPR" evidence="3">
    <location>
        <begin position="488"/>
        <end position="518"/>
    </location>
</feature>